<dbReference type="OrthoDB" id="6020543at2759"/>
<comment type="catalytic activity">
    <reaction evidence="1">
        <text>Random endo-hydrolysis of N-acetyl-beta-D-glucosaminide (1-&gt;4)-beta-linkages in chitin and chitodextrins.</text>
        <dbReference type="EC" id="3.2.1.14"/>
    </reaction>
</comment>
<dbReference type="AlphaFoldDB" id="A0A830BG87"/>
<name>A0A830BG87_9LAMI</name>
<dbReference type="InterPro" id="IPR017853">
    <property type="entry name" value="GH"/>
</dbReference>
<dbReference type="GO" id="GO:0005576">
    <property type="term" value="C:extracellular region"/>
    <property type="evidence" value="ECO:0007669"/>
    <property type="project" value="TreeGrafter"/>
</dbReference>
<evidence type="ECO:0000313" key="8">
    <source>
        <dbReference type="EMBL" id="GFP81051.1"/>
    </source>
</evidence>
<organism evidence="8 9">
    <name type="scientific">Phtheirospermum japonicum</name>
    <dbReference type="NCBI Taxonomy" id="374723"/>
    <lineage>
        <taxon>Eukaryota</taxon>
        <taxon>Viridiplantae</taxon>
        <taxon>Streptophyta</taxon>
        <taxon>Embryophyta</taxon>
        <taxon>Tracheophyta</taxon>
        <taxon>Spermatophyta</taxon>
        <taxon>Magnoliopsida</taxon>
        <taxon>eudicotyledons</taxon>
        <taxon>Gunneridae</taxon>
        <taxon>Pentapetalae</taxon>
        <taxon>asterids</taxon>
        <taxon>lamiids</taxon>
        <taxon>Lamiales</taxon>
        <taxon>Orobanchaceae</taxon>
        <taxon>Orobanchaceae incertae sedis</taxon>
        <taxon>Phtheirospermum</taxon>
    </lineage>
</organism>
<keyword evidence="6" id="KW-0624">Polysaccharide degradation</keyword>
<dbReference type="GO" id="GO:0008843">
    <property type="term" value="F:endochitinase activity"/>
    <property type="evidence" value="ECO:0007669"/>
    <property type="project" value="UniProtKB-EC"/>
</dbReference>
<dbReference type="Proteomes" id="UP000653305">
    <property type="component" value="Unassembled WGS sequence"/>
</dbReference>
<protein>
    <recommendedName>
        <fullName evidence="2">chitinase</fullName>
        <ecNumber evidence="2">3.2.1.14</ecNumber>
    </recommendedName>
</protein>
<evidence type="ECO:0000256" key="6">
    <source>
        <dbReference type="ARBA" id="ARBA00023326"/>
    </source>
</evidence>
<dbReference type="SUPFAM" id="SSF51445">
    <property type="entry name" value="(Trans)glycosidases"/>
    <property type="match status" value="1"/>
</dbReference>
<evidence type="ECO:0000256" key="1">
    <source>
        <dbReference type="ARBA" id="ARBA00000822"/>
    </source>
</evidence>
<evidence type="ECO:0000256" key="2">
    <source>
        <dbReference type="ARBA" id="ARBA00012729"/>
    </source>
</evidence>
<comment type="caution">
    <text evidence="8">The sequence shown here is derived from an EMBL/GenBank/DDBJ whole genome shotgun (WGS) entry which is preliminary data.</text>
</comment>
<proteinExistence type="predicted"/>
<accession>A0A830BG87</accession>
<feature type="domain" description="GH18" evidence="7">
    <location>
        <begin position="1"/>
        <end position="175"/>
    </location>
</feature>
<evidence type="ECO:0000256" key="3">
    <source>
        <dbReference type="ARBA" id="ARBA00022801"/>
    </source>
</evidence>
<evidence type="ECO:0000256" key="4">
    <source>
        <dbReference type="ARBA" id="ARBA00023024"/>
    </source>
</evidence>
<evidence type="ECO:0000313" key="9">
    <source>
        <dbReference type="Proteomes" id="UP000653305"/>
    </source>
</evidence>
<keyword evidence="4" id="KW-0146">Chitin degradation</keyword>
<evidence type="ECO:0000256" key="5">
    <source>
        <dbReference type="ARBA" id="ARBA00023277"/>
    </source>
</evidence>
<keyword evidence="5" id="KW-0119">Carbohydrate metabolism</keyword>
<keyword evidence="9" id="KW-1185">Reference proteome</keyword>
<evidence type="ECO:0000259" key="7">
    <source>
        <dbReference type="PROSITE" id="PS51910"/>
    </source>
</evidence>
<dbReference type="PROSITE" id="PS51910">
    <property type="entry name" value="GH18_2"/>
    <property type="match status" value="1"/>
</dbReference>
<dbReference type="GO" id="GO:0000272">
    <property type="term" value="P:polysaccharide catabolic process"/>
    <property type="evidence" value="ECO:0007669"/>
    <property type="project" value="UniProtKB-KW"/>
</dbReference>
<sequence length="175" mass="19233">MLSIGGGVGTYNLTSEHDAHEVPLGDAVLDGVDLALKSYNCKSKRVYITGAPQCPFPDAHLGRALNTSLFDFVWVQFYNNAPCQYNSSAKNAEENLLRSWGRWTSSVGPHEKMKIFLGLPAAPDAAGSGYIPPEDLVTKILPKINCSKTYGGVMLWSKYWDERNNNYSATIIKSV</sequence>
<dbReference type="InterPro" id="IPR001223">
    <property type="entry name" value="Glyco_hydro18_cat"/>
</dbReference>
<dbReference type="PANTHER" id="PTHR45708:SF21">
    <property type="entry name" value="ACIDIC ENDOCHITINASE"/>
    <property type="match status" value="1"/>
</dbReference>
<keyword evidence="3" id="KW-0378">Hydrolase</keyword>
<dbReference type="InterPro" id="IPR050542">
    <property type="entry name" value="Glycosyl_Hydrlase18_Chitinase"/>
</dbReference>
<dbReference type="GO" id="GO:0006032">
    <property type="term" value="P:chitin catabolic process"/>
    <property type="evidence" value="ECO:0007669"/>
    <property type="project" value="UniProtKB-KW"/>
</dbReference>
<dbReference type="EMBL" id="BMAC01000026">
    <property type="protein sequence ID" value="GFP81051.1"/>
    <property type="molecule type" value="Genomic_DNA"/>
</dbReference>
<reference evidence="8" key="1">
    <citation type="submission" date="2020-07" db="EMBL/GenBank/DDBJ databases">
        <title>Ethylene signaling mediates host invasion by parasitic plants.</title>
        <authorList>
            <person name="Yoshida S."/>
        </authorList>
    </citation>
    <scope>NUCLEOTIDE SEQUENCE</scope>
    <source>
        <strain evidence="8">Okayama</strain>
    </source>
</reference>
<dbReference type="PANTHER" id="PTHR45708">
    <property type="entry name" value="ENDOCHITINASE"/>
    <property type="match status" value="1"/>
</dbReference>
<dbReference type="EC" id="3.2.1.14" evidence="2"/>
<dbReference type="Gene3D" id="3.20.20.80">
    <property type="entry name" value="Glycosidases"/>
    <property type="match status" value="1"/>
</dbReference>
<gene>
    <name evidence="8" type="ORF">PHJA_000248400</name>
</gene>